<dbReference type="EMBL" id="JAWLKH010000020">
    <property type="protein sequence ID" value="MDV6313544.1"/>
    <property type="molecule type" value="Genomic_DNA"/>
</dbReference>
<feature type="region of interest" description="Disordered" evidence="1">
    <location>
        <begin position="1"/>
        <end position="21"/>
    </location>
</feature>
<sequence>LQTVTSAPERRSPETPRSTGLDNFSFPFEMDTMIGLANGKLVATHYGLYNTIVGAGILLGNAVTGWLYSVAATQGRAELIWVVLLLTGTASASALFVLNRRGWLALDVGLGREVATSQ</sequence>
<feature type="transmembrane region" description="Helical" evidence="2">
    <location>
        <begin position="79"/>
        <end position="98"/>
    </location>
</feature>
<keyword evidence="2" id="KW-0812">Transmembrane</keyword>
<accession>A0AAE4R5Q5</accession>
<dbReference type="AlphaFoldDB" id="A0AAE4R5Q5"/>
<evidence type="ECO:0000313" key="3">
    <source>
        <dbReference type="EMBL" id="MDV6313544.1"/>
    </source>
</evidence>
<protein>
    <recommendedName>
        <fullName evidence="5">MFS transporter</fullName>
    </recommendedName>
</protein>
<proteinExistence type="predicted"/>
<evidence type="ECO:0008006" key="5">
    <source>
        <dbReference type="Google" id="ProtNLM"/>
    </source>
</evidence>
<comment type="caution">
    <text evidence="3">The sequence shown here is derived from an EMBL/GenBank/DDBJ whole genome shotgun (WGS) entry which is preliminary data.</text>
</comment>
<organism evidence="3 4">
    <name type="scientific">Gordonia amicalis</name>
    <dbReference type="NCBI Taxonomy" id="89053"/>
    <lineage>
        <taxon>Bacteria</taxon>
        <taxon>Bacillati</taxon>
        <taxon>Actinomycetota</taxon>
        <taxon>Actinomycetes</taxon>
        <taxon>Mycobacteriales</taxon>
        <taxon>Gordoniaceae</taxon>
        <taxon>Gordonia</taxon>
    </lineage>
</organism>
<name>A0AAE4R5Q5_9ACTN</name>
<evidence type="ECO:0000256" key="1">
    <source>
        <dbReference type="SAM" id="MobiDB-lite"/>
    </source>
</evidence>
<gene>
    <name evidence="3" type="ORF">R3Q15_16885</name>
</gene>
<reference evidence="3" key="1">
    <citation type="submission" date="2023-10" db="EMBL/GenBank/DDBJ databases">
        <title>Development of a sustainable strategy for remediation of hydrocarbon-contaminated territories based on the waste exchange concept.</title>
        <authorList>
            <person name="Krivoruchko A."/>
        </authorList>
    </citation>
    <scope>NUCLEOTIDE SEQUENCE</scope>
    <source>
        <strain evidence="3">IEGM 1279</strain>
    </source>
</reference>
<keyword evidence="2" id="KW-1133">Transmembrane helix</keyword>
<feature type="non-terminal residue" evidence="3">
    <location>
        <position position="1"/>
    </location>
</feature>
<evidence type="ECO:0000313" key="4">
    <source>
        <dbReference type="Proteomes" id="UP001185922"/>
    </source>
</evidence>
<dbReference type="Proteomes" id="UP001185922">
    <property type="component" value="Unassembled WGS sequence"/>
</dbReference>
<evidence type="ECO:0000256" key="2">
    <source>
        <dbReference type="SAM" id="Phobius"/>
    </source>
</evidence>
<feature type="transmembrane region" description="Helical" evidence="2">
    <location>
        <begin position="46"/>
        <end position="67"/>
    </location>
</feature>
<keyword evidence="2" id="KW-0472">Membrane</keyword>